<protein>
    <submittedName>
        <fullName evidence="2">Uncharacterized protein</fullName>
    </submittedName>
</protein>
<feature type="transmembrane region" description="Helical" evidence="1">
    <location>
        <begin position="36"/>
        <end position="55"/>
    </location>
</feature>
<evidence type="ECO:0000256" key="1">
    <source>
        <dbReference type="SAM" id="Phobius"/>
    </source>
</evidence>
<reference evidence="2 3" key="1">
    <citation type="submission" date="2019-01" db="EMBL/GenBank/DDBJ databases">
        <title>Draft genome sequences of the type strains of six Macrococcus species.</title>
        <authorList>
            <person name="Mazhar S."/>
            <person name="Altermann E."/>
            <person name="Hill C."/>
            <person name="Mcauliffe O."/>
        </authorList>
    </citation>
    <scope>NUCLEOTIDE SEQUENCE [LARGE SCALE GENOMIC DNA]</scope>
    <source>
        <strain evidence="2 3">CCM4811</strain>
    </source>
</reference>
<gene>
    <name evidence="2" type="ORF">ERX27_07630</name>
</gene>
<dbReference type="OrthoDB" id="9873390at2"/>
<sequence length="64" mass="6815">MKNIAQFLVVLIASGAISLVTVLALAYSSVIEQTSGPGWILILTLCLFAAIGHLTKEAWGWSVK</sequence>
<keyword evidence="3" id="KW-1185">Reference proteome</keyword>
<proteinExistence type="predicted"/>
<keyword evidence="1" id="KW-1133">Transmembrane helix</keyword>
<dbReference type="AlphaFoldDB" id="A0A4R6BD14"/>
<evidence type="ECO:0000313" key="2">
    <source>
        <dbReference type="EMBL" id="TDL96717.1"/>
    </source>
</evidence>
<evidence type="ECO:0000313" key="3">
    <source>
        <dbReference type="Proteomes" id="UP000295310"/>
    </source>
</evidence>
<name>A0A4R6BD14_9STAP</name>
<dbReference type="Proteomes" id="UP000295310">
    <property type="component" value="Unassembled WGS sequence"/>
</dbReference>
<keyword evidence="1" id="KW-0472">Membrane</keyword>
<feature type="transmembrane region" description="Helical" evidence="1">
    <location>
        <begin position="7"/>
        <end position="30"/>
    </location>
</feature>
<accession>A0A4R6BD14</accession>
<comment type="caution">
    <text evidence="2">The sequence shown here is derived from an EMBL/GenBank/DDBJ whole genome shotgun (WGS) entry which is preliminary data.</text>
</comment>
<dbReference type="RefSeq" id="WP_133432245.1">
    <property type="nucleotide sequence ID" value="NZ_SCWA01000012.1"/>
</dbReference>
<organism evidence="2 3">
    <name type="scientific">Macrococcus brunensis</name>
    <dbReference type="NCBI Taxonomy" id="198483"/>
    <lineage>
        <taxon>Bacteria</taxon>
        <taxon>Bacillati</taxon>
        <taxon>Bacillota</taxon>
        <taxon>Bacilli</taxon>
        <taxon>Bacillales</taxon>
        <taxon>Staphylococcaceae</taxon>
        <taxon>Macrococcus</taxon>
    </lineage>
</organism>
<keyword evidence="1" id="KW-0812">Transmembrane</keyword>
<dbReference type="EMBL" id="SCWA01000012">
    <property type="protein sequence ID" value="TDL96717.1"/>
    <property type="molecule type" value="Genomic_DNA"/>
</dbReference>